<organism evidence="1 2">
    <name type="scientific">Rhodobium orientis</name>
    <dbReference type="NCBI Taxonomy" id="34017"/>
    <lineage>
        <taxon>Bacteria</taxon>
        <taxon>Pseudomonadati</taxon>
        <taxon>Pseudomonadota</taxon>
        <taxon>Alphaproteobacteria</taxon>
        <taxon>Hyphomicrobiales</taxon>
        <taxon>Rhodobiaceae</taxon>
        <taxon>Rhodobium</taxon>
    </lineage>
</organism>
<sequence>MFRQEKNDAGRHVEAQRQAQRCPDADTFANKYYGRVLTGDITLKYDDEVYTFAVHNGKIIDVTEGIPLSGIDLGVSGAKKDWDQFAVRKSLTVSTNKMNPNCLAHMGAPLRTRQNFNAVAYLCRVFAEILEGTK</sequence>
<gene>
    <name evidence="1" type="ORF">CH339_17160</name>
</gene>
<dbReference type="AlphaFoldDB" id="A0A327JIZ6"/>
<comment type="caution">
    <text evidence="1">The sequence shown here is derived from an EMBL/GenBank/DDBJ whole genome shotgun (WGS) entry which is preliminary data.</text>
</comment>
<name>A0A327JIZ6_9HYPH</name>
<dbReference type="EMBL" id="NPEV01000042">
    <property type="protein sequence ID" value="RAI25686.1"/>
    <property type="molecule type" value="Genomic_DNA"/>
</dbReference>
<evidence type="ECO:0000313" key="2">
    <source>
        <dbReference type="Proteomes" id="UP000249299"/>
    </source>
</evidence>
<protein>
    <recommendedName>
        <fullName evidence="3">SCP2 domain-containing protein</fullName>
    </recommendedName>
</protein>
<dbReference type="Proteomes" id="UP000249299">
    <property type="component" value="Unassembled WGS sequence"/>
</dbReference>
<evidence type="ECO:0008006" key="3">
    <source>
        <dbReference type="Google" id="ProtNLM"/>
    </source>
</evidence>
<keyword evidence="2" id="KW-1185">Reference proteome</keyword>
<accession>A0A327JIZ6</accession>
<evidence type="ECO:0000313" key="1">
    <source>
        <dbReference type="EMBL" id="RAI25686.1"/>
    </source>
</evidence>
<reference evidence="1 2" key="1">
    <citation type="submission" date="2017-07" db="EMBL/GenBank/DDBJ databases">
        <title>Draft Genome Sequences of Select Purple Nonsulfur Bacteria.</title>
        <authorList>
            <person name="Lasarre B."/>
            <person name="Mckinlay J.B."/>
        </authorList>
    </citation>
    <scope>NUCLEOTIDE SEQUENCE [LARGE SCALE GENOMIC DNA]</scope>
    <source>
        <strain evidence="1 2">DSM 11290</strain>
    </source>
</reference>
<dbReference type="RefSeq" id="WP_111435619.1">
    <property type="nucleotide sequence ID" value="NZ_JACIGG010000003.1"/>
</dbReference>
<proteinExistence type="predicted"/>
<dbReference type="OrthoDB" id="3034692at2"/>